<dbReference type="InterPro" id="IPR036420">
    <property type="entry name" value="BRCT_dom_sf"/>
</dbReference>
<dbReference type="FunFam" id="1.10.3260.10:FF:000005">
    <property type="entry name" value="DNA ligase"/>
    <property type="match status" value="1"/>
</dbReference>
<evidence type="ECO:0000313" key="20">
    <source>
        <dbReference type="EMBL" id="RAL50823.1"/>
    </source>
</evidence>
<protein>
    <recommendedName>
        <fullName evidence="15">DNA ligase</fullName>
        <ecNumber evidence="15">6.5.1.1</ecNumber>
    </recommendedName>
</protein>
<dbReference type="CDD" id="cd07968">
    <property type="entry name" value="OBF_DNA_ligase_IV"/>
    <property type="match status" value="1"/>
</dbReference>
<dbReference type="CDD" id="cd07903">
    <property type="entry name" value="Adenylation_DNA_ligase_IV"/>
    <property type="match status" value="1"/>
</dbReference>
<dbReference type="InterPro" id="IPR001357">
    <property type="entry name" value="BRCT_dom"/>
</dbReference>
<evidence type="ECO:0000259" key="19">
    <source>
        <dbReference type="PROSITE" id="PS50172"/>
    </source>
</evidence>
<evidence type="ECO:0000256" key="8">
    <source>
        <dbReference type="ARBA" id="ARBA00022763"/>
    </source>
</evidence>
<dbReference type="Pfam" id="PF04675">
    <property type="entry name" value="DNA_ligase_A_N"/>
    <property type="match status" value="1"/>
</dbReference>
<dbReference type="InterPro" id="IPR036599">
    <property type="entry name" value="DNA_ligase_N_sf"/>
</dbReference>
<evidence type="ECO:0000256" key="4">
    <source>
        <dbReference type="ARBA" id="ARBA00022598"/>
    </source>
</evidence>
<comment type="caution">
    <text evidence="20">The sequence shown here is derived from an EMBL/GenBank/DDBJ whole genome shotgun (WGS) entry which is preliminary data.</text>
</comment>
<accession>A0A328E302</accession>
<dbReference type="Gene3D" id="3.40.50.10190">
    <property type="entry name" value="BRCT domain"/>
    <property type="match status" value="1"/>
</dbReference>
<dbReference type="Pfam" id="PF04679">
    <property type="entry name" value="DNA_ligase_A_C"/>
    <property type="match status" value="1"/>
</dbReference>
<dbReference type="CDD" id="cd17722">
    <property type="entry name" value="BRCT_DNA_ligase_IV_rpt1"/>
    <property type="match status" value="1"/>
</dbReference>
<dbReference type="GO" id="GO:0032807">
    <property type="term" value="C:DNA ligase IV complex"/>
    <property type="evidence" value="ECO:0007669"/>
    <property type="project" value="TreeGrafter"/>
</dbReference>
<dbReference type="GO" id="GO:0006310">
    <property type="term" value="P:DNA recombination"/>
    <property type="evidence" value="ECO:0007669"/>
    <property type="project" value="UniProtKB-KW"/>
</dbReference>
<dbReference type="Gene3D" id="2.40.50.140">
    <property type="entry name" value="Nucleic acid-binding proteins"/>
    <property type="match status" value="1"/>
</dbReference>
<dbReference type="SUPFAM" id="SSF50249">
    <property type="entry name" value="Nucleic acid-binding proteins"/>
    <property type="match status" value="1"/>
</dbReference>
<keyword evidence="10" id="KW-0460">Magnesium</keyword>
<dbReference type="InterPro" id="IPR044125">
    <property type="entry name" value="Adenylation_DNA_ligase_IV"/>
</dbReference>
<dbReference type="GO" id="GO:0071897">
    <property type="term" value="P:DNA biosynthetic process"/>
    <property type="evidence" value="ECO:0007669"/>
    <property type="project" value="InterPro"/>
</dbReference>
<dbReference type="InterPro" id="IPR000977">
    <property type="entry name" value="DNA_ligase_ATP-dep"/>
</dbReference>
<evidence type="ECO:0000256" key="9">
    <source>
        <dbReference type="ARBA" id="ARBA00022840"/>
    </source>
</evidence>
<dbReference type="SUPFAM" id="SSF117018">
    <property type="entry name" value="ATP-dependent DNA ligase DNA-binding domain"/>
    <property type="match status" value="1"/>
</dbReference>
<dbReference type="SMART" id="SM00292">
    <property type="entry name" value="BRCT"/>
    <property type="match status" value="1"/>
</dbReference>
<gene>
    <name evidence="20" type="ORF">DM860_015970</name>
</gene>
<dbReference type="FunFam" id="2.40.50.140:FF:000173">
    <property type="entry name" value="DNA ligase"/>
    <property type="match status" value="1"/>
</dbReference>
<comment type="catalytic activity">
    <reaction evidence="14 15">
        <text>ATP + (deoxyribonucleotide)n-3'-hydroxyl + 5'-phospho-(deoxyribonucleotide)m = (deoxyribonucleotide)n+m + AMP + diphosphate.</text>
        <dbReference type="EC" id="6.5.1.1"/>
    </reaction>
</comment>
<dbReference type="PROSITE" id="PS50160">
    <property type="entry name" value="DNA_LIGASE_A3"/>
    <property type="match status" value="1"/>
</dbReference>
<keyword evidence="7 15" id="KW-0547">Nucleotide-binding</keyword>
<sequence>MASSGGEEIKFSAVVRMLELMQRSKREKKKKPKQTYFRKFLDNYCRKPQDYFASMRLILPRLDRDRGSYGLKEQVLATCIIDAIGMSRDSDDARLLLNWRKAGPRAGLNAGNFSLVAAEVLERRQGVSSAGLTIKELNHFLDFLASSANRSEKTAILSDLIRRTNANEMKWIIMIILKDLKVGIGEKSIFHDFHPDAEDLFNVTCDLKLVCEKLRDRSQRHKRQDIEVGKAVRPQLALRANTADVAWKRLRGKEFVLECKFDGDRIQIHKNKDEIHFFSRNFFDHLEYVHGMSEIIVQNILVEKCILDGEMLVWDRSANRFAEFGSNQEIAKAAREGLDSDRQLCYVAFDVLYAGDTSVIHQSLKERHELLRKVVKPVKGSLEILVPNGGLNVHRAPGEPCWSFIGHSLDDIVKFFKATTENRDEGIVLKDLNSKWDPGDRKGNWQKMKPDYVRPGTDLDVLIIGGYYGSGRHGGKVAQFLVGLAERPSPGTYPRRFISFCRVGTGLSDEELDAVVTRLKPYFTWKYEFPKQTPPSFYQVTNNSKERPDVWVESPEKSIIVSITSDIRTISSEVFAAPYSLRFPRIDCVRYDKPWHDCLDVQSFVELVDSSNGTTQRGTNSGGAKGPGRKHIKLKSRERKNASLVPSHFIQTDVSQIKGETSIFSNTVFYFANVPSSHTLDLLHKMIVEHGGTFSMNLNNSVTHCIAAESRGIKFQAAKLHGDVIHCSWLFDCCSQKRLLPLLPKYFIFLSDSTKKKLQEEVDEFSDSYYICLKMDDFKQVIILARFSRRR</sequence>
<evidence type="ECO:0000256" key="12">
    <source>
        <dbReference type="ARBA" id="ARBA00023204"/>
    </source>
</evidence>
<keyword evidence="13" id="KW-0539">Nucleus</keyword>
<dbReference type="GO" id="GO:0003677">
    <property type="term" value="F:DNA binding"/>
    <property type="evidence" value="ECO:0007669"/>
    <property type="project" value="InterPro"/>
</dbReference>
<proteinExistence type="inferred from homology"/>
<dbReference type="NCBIfam" id="TIGR00574">
    <property type="entry name" value="dnl1"/>
    <property type="match status" value="1"/>
</dbReference>
<keyword evidence="12 15" id="KW-0234">DNA repair</keyword>
<evidence type="ECO:0000256" key="10">
    <source>
        <dbReference type="ARBA" id="ARBA00022842"/>
    </source>
</evidence>
<keyword evidence="6" id="KW-0677">Repeat</keyword>
<dbReference type="InterPro" id="IPR012310">
    <property type="entry name" value="DNA_ligase_ATP-dep_cent"/>
</dbReference>
<dbReference type="Proteomes" id="UP000249390">
    <property type="component" value="Unassembled WGS sequence"/>
</dbReference>
<evidence type="ECO:0000259" key="18">
    <source>
        <dbReference type="PROSITE" id="PS50160"/>
    </source>
</evidence>
<name>A0A328E302_9ASTE</name>
<evidence type="ECO:0000256" key="13">
    <source>
        <dbReference type="ARBA" id="ARBA00023242"/>
    </source>
</evidence>
<dbReference type="EC" id="6.5.1.1" evidence="15"/>
<feature type="region of interest" description="Disordered" evidence="17">
    <location>
        <begin position="611"/>
        <end position="630"/>
    </location>
</feature>
<evidence type="ECO:0000256" key="17">
    <source>
        <dbReference type="SAM" id="MobiDB-lite"/>
    </source>
</evidence>
<keyword evidence="21" id="KW-1185">Reference proteome</keyword>
<dbReference type="InterPro" id="IPR029710">
    <property type="entry name" value="LIG4"/>
</dbReference>
<keyword evidence="4 15" id="KW-0436">Ligase</keyword>
<evidence type="ECO:0000256" key="15">
    <source>
        <dbReference type="RuleBase" id="RU000617"/>
    </source>
</evidence>
<dbReference type="GO" id="GO:0005524">
    <property type="term" value="F:ATP binding"/>
    <property type="evidence" value="ECO:0007669"/>
    <property type="project" value="UniProtKB-KW"/>
</dbReference>
<dbReference type="Gene3D" id="3.30.470.30">
    <property type="entry name" value="DNA ligase/mRNA capping enzyme"/>
    <property type="match status" value="1"/>
</dbReference>
<dbReference type="SUPFAM" id="SSF52113">
    <property type="entry name" value="BRCT domain"/>
    <property type="match status" value="1"/>
</dbReference>
<dbReference type="GO" id="GO:0003910">
    <property type="term" value="F:DNA ligase (ATP) activity"/>
    <property type="evidence" value="ECO:0007669"/>
    <property type="project" value="UniProtKB-EC"/>
</dbReference>
<evidence type="ECO:0000256" key="7">
    <source>
        <dbReference type="ARBA" id="ARBA00022741"/>
    </source>
</evidence>
<evidence type="ECO:0000256" key="11">
    <source>
        <dbReference type="ARBA" id="ARBA00023172"/>
    </source>
</evidence>
<evidence type="ECO:0000256" key="3">
    <source>
        <dbReference type="ARBA" id="ARBA00007572"/>
    </source>
</evidence>
<dbReference type="Pfam" id="PF16589">
    <property type="entry name" value="BRCT_2"/>
    <property type="match status" value="1"/>
</dbReference>
<evidence type="ECO:0000256" key="16">
    <source>
        <dbReference type="RuleBase" id="RU004196"/>
    </source>
</evidence>
<dbReference type="GO" id="GO:0006303">
    <property type="term" value="P:double-strand break repair via nonhomologous end joining"/>
    <property type="evidence" value="ECO:0007669"/>
    <property type="project" value="TreeGrafter"/>
</dbReference>
<keyword evidence="5" id="KW-0479">Metal-binding</keyword>
<dbReference type="PROSITE" id="PS00697">
    <property type="entry name" value="DNA_LIGASE_A1"/>
    <property type="match status" value="1"/>
</dbReference>
<dbReference type="Gene3D" id="1.10.3260.10">
    <property type="entry name" value="DNA ligase, ATP-dependent, N-terminal domain"/>
    <property type="match status" value="1"/>
</dbReference>
<dbReference type="GO" id="GO:0046872">
    <property type="term" value="F:metal ion binding"/>
    <property type="evidence" value="ECO:0007669"/>
    <property type="project" value="UniProtKB-KW"/>
</dbReference>
<dbReference type="PROSITE" id="PS50172">
    <property type="entry name" value="BRCT"/>
    <property type="match status" value="1"/>
</dbReference>
<dbReference type="Pfam" id="PF01068">
    <property type="entry name" value="DNA_ligase_A_M"/>
    <property type="match status" value="1"/>
</dbReference>
<organism evidence="20 21">
    <name type="scientific">Cuscuta australis</name>
    <dbReference type="NCBI Taxonomy" id="267555"/>
    <lineage>
        <taxon>Eukaryota</taxon>
        <taxon>Viridiplantae</taxon>
        <taxon>Streptophyta</taxon>
        <taxon>Embryophyta</taxon>
        <taxon>Tracheophyta</taxon>
        <taxon>Spermatophyta</taxon>
        <taxon>Magnoliopsida</taxon>
        <taxon>eudicotyledons</taxon>
        <taxon>Gunneridae</taxon>
        <taxon>Pentapetalae</taxon>
        <taxon>asterids</taxon>
        <taxon>lamiids</taxon>
        <taxon>Solanales</taxon>
        <taxon>Convolvulaceae</taxon>
        <taxon>Cuscuteae</taxon>
        <taxon>Cuscuta</taxon>
        <taxon>Cuscuta subgen. Grammica</taxon>
        <taxon>Cuscuta sect. Cleistogrammica</taxon>
    </lineage>
</organism>
<keyword evidence="11 15" id="KW-0233">DNA recombination</keyword>
<evidence type="ECO:0000313" key="21">
    <source>
        <dbReference type="Proteomes" id="UP000249390"/>
    </source>
</evidence>
<feature type="domain" description="ATP-dependent DNA ligase family profile" evidence="18">
    <location>
        <begin position="337"/>
        <end position="486"/>
    </location>
</feature>
<dbReference type="InterPro" id="IPR012309">
    <property type="entry name" value="DNA_ligase_ATP-dep_C"/>
</dbReference>
<comment type="similarity">
    <text evidence="3 16">Belongs to the ATP-dependent DNA ligase family.</text>
</comment>
<evidence type="ECO:0000256" key="5">
    <source>
        <dbReference type="ARBA" id="ARBA00022723"/>
    </source>
</evidence>
<dbReference type="PANTHER" id="PTHR45997">
    <property type="entry name" value="DNA LIGASE 4"/>
    <property type="match status" value="1"/>
</dbReference>
<evidence type="ECO:0000256" key="2">
    <source>
        <dbReference type="ARBA" id="ARBA00004123"/>
    </source>
</evidence>
<dbReference type="GO" id="GO:0006297">
    <property type="term" value="P:nucleotide-excision repair, DNA gap filling"/>
    <property type="evidence" value="ECO:0007669"/>
    <property type="project" value="TreeGrafter"/>
</dbReference>
<dbReference type="InterPro" id="IPR016059">
    <property type="entry name" value="DNA_ligase_ATP-dep_CS"/>
</dbReference>
<dbReference type="InterPro" id="IPR012308">
    <property type="entry name" value="DNA_ligase_ATP-dep_N"/>
</dbReference>
<keyword evidence="9 15" id="KW-0067">ATP-binding</keyword>
<dbReference type="SUPFAM" id="SSF56091">
    <property type="entry name" value="DNA ligase/mRNA capping enzyme, catalytic domain"/>
    <property type="match status" value="1"/>
</dbReference>
<reference evidence="20 21" key="1">
    <citation type="submission" date="2018-06" db="EMBL/GenBank/DDBJ databases">
        <title>The Genome of Cuscuta australis (Dodder) Provides Insight into the Evolution of Plant Parasitism.</title>
        <authorList>
            <person name="Liu H."/>
        </authorList>
    </citation>
    <scope>NUCLEOTIDE SEQUENCE [LARGE SCALE GENOMIC DNA]</scope>
    <source>
        <strain evidence="21">cv. Yunnan</strain>
        <tissue evidence="20">Vines</tissue>
    </source>
</reference>
<dbReference type="AlphaFoldDB" id="A0A328E302"/>
<dbReference type="InterPro" id="IPR012340">
    <property type="entry name" value="NA-bd_OB-fold"/>
</dbReference>
<dbReference type="FunFam" id="3.40.50.10190:FF:000072">
    <property type="entry name" value="DNA ligase"/>
    <property type="match status" value="1"/>
</dbReference>
<comment type="cofactor">
    <cofactor evidence="1">
        <name>Mg(2+)</name>
        <dbReference type="ChEBI" id="CHEBI:18420"/>
    </cofactor>
</comment>
<evidence type="ECO:0000256" key="1">
    <source>
        <dbReference type="ARBA" id="ARBA00001946"/>
    </source>
</evidence>
<dbReference type="EMBL" id="NQVE01000055">
    <property type="protein sequence ID" value="RAL50823.1"/>
    <property type="molecule type" value="Genomic_DNA"/>
</dbReference>
<keyword evidence="8 15" id="KW-0227">DNA damage</keyword>
<evidence type="ECO:0000256" key="14">
    <source>
        <dbReference type="ARBA" id="ARBA00034003"/>
    </source>
</evidence>
<dbReference type="PANTHER" id="PTHR45997:SF1">
    <property type="entry name" value="DNA LIGASE 4"/>
    <property type="match status" value="1"/>
</dbReference>
<feature type="domain" description="BRCT" evidence="19">
    <location>
        <begin position="659"/>
        <end position="747"/>
    </location>
</feature>
<evidence type="ECO:0000256" key="6">
    <source>
        <dbReference type="ARBA" id="ARBA00022737"/>
    </source>
</evidence>
<comment type="subcellular location">
    <subcellularLocation>
        <location evidence="2">Nucleus</location>
    </subcellularLocation>
</comment>